<dbReference type="InParanoid" id="A0A067M0E3"/>
<dbReference type="GO" id="GO:0005634">
    <property type="term" value="C:nucleus"/>
    <property type="evidence" value="ECO:0007669"/>
    <property type="project" value="TreeGrafter"/>
</dbReference>
<keyword evidence="4" id="KW-1185">Reference proteome</keyword>
<reference evidence="4" key="1">
    <citation type="journal article" date="2014" name="Proc. Natl. Acad. Sci. U.S.A.">
        <title>Extensive sampling of basidiomycete genomes demonstrates inadequacy of the white-rot/brown-rot paradigm for wood decay fungi.</title>
        <authorList>
            <person name="Riley R."/>
            <person name="Salamov A.A."/>
            <person name="Brown D.W."/>
            <person name="Nagy L.G."/>
            <person name="Floudas D."/>
            <person name="Held B.W."/>
            <person name="Levasseur A."/>
            <person name="Lombard V."/>
            <person name="Morin E."/>
            <person name="Otillar R."/>
            <person name="Lindquist E.A."/>
            <person name="Sun H."/>
            <person name="LaButti K.M."/>
            <person name="Schmutz J."/>
            <person name="Jabbour D."/>
            <person name="Luo H."/>
            <person name="Baker S.E."/>
            <person name="Pisabarro A.G."/>
            <person name="Walton J.D."/>
            <person name="Blanchette R.A."/>
            <person name="Henrissat B."/>
            <person name="Martin F."/>
            <person name="Cullen D."/>
            <person name="Hibbett D.S."/>
            <person name="Grigoriev I.V."/>
        </authorList>
    </citation>
    <scope>NUCLEOTIDE SEQUENCE [LARGE SCALE GENOMIC DNA]</scope>
    <source>
        <strain evidence="4">FD-172 SS1</strain>
    </source>
</reference>
<dbReference type="Gene3D" id="1.20.1610.10">
    <property type="entry name" value="alpha-1,2-mannosidases domains"/>
    <property type="match status" value="1"/>
</dbReference>
<dbReference type="PANTHER" id="PTHR12143">
    <property type="entry name" value="PEPTIDE N-GLYCANASE PNGASE -RELATED"/>
    <property type="match status" value="1"/>
</dbReference>
<dbReference type="PANTHER" id="PTHR12143:SF43">
    <property type="entry name" value="PUTATIVE-RELATED"/>
    <property type="match status" value="1"/>
</dbReference>
<feature type="domain" description="Glycosyl hydrolase family 92 N-terminal" evidence="2">
    <location>
        <begin position="9"/>
        <end position="252"/>
    </location>
</feature>
<dbReference type="InterPro" id="IPR050883">
    <property type="entry name" value="PNGase"/>
</dbReference>
<sequence>MAIKSLFDYVNPLIGTTGEDPHEYGGMIPSTAPPFGMTRWTPMTRENWVSRLPYHYNDKNITGFMGTHQPAIWMGDYGYVTLCPGTGTVRTAFADRGMPFSHSDESTTPFLYRVNMTDLGGNGRVISAEHTATSRVGFLRFHFDTSSDHKSTSHIIIQATRASYTGQVHIDPIRQEISGYNPERQDYKLGPFKAPSFKGYFVARFDTPFESFGTATGATLHEGETQREDEDVSAYVRFASTRKSVQVRVATSFLSIKQARENLDREIPDGKMFEAVVAELREAWAEKLETVAITGGTTEQLTNFYTGMYHALQYPSEFSEYGRYYSGYDDQIHEGEAYTSYSIWDTFRAETAFLTMFAPERINGMITSMLQVYEQGGWLPMWQNPVETNIMVGTHVDSIIAEVMVKGFRDFDLSTAWAAVHKDATVPPDNDTILWYGDRDEGTPVEARAGLTAYMKYGWVDAAKTAEAASRTLDYAFDDWAVAVVANLTGHTKEGRFFTERSKNYANIFNKDTGFMEARFANGSWAGEKVGWTEGDHWVYTFDVMHDIPGLVDLLGKDHFITLLDTHFDGGWNRHDNEPSHHIPYTVRDVAEKNYHALPDGLSGNDDCGQMSAWYILSSFGFYPVNPPSGDYVVGSPFFEKVVINFPGRSTPLVISSPGATENPYVKSLKLNGRPIESASLSHNELMKGGLLEFEMSATKQTWG</sequence>
<dbReference type="InterPro" id="IPR005887">
    <property type="entry name" value="GH92_a_mannosidase_put"/>
</dbReference>
<keyword evidence="3" id="KW-0378">Hydrolase</keyword>
<dbReference type="GO" id="GO:0006516">
    <property type="term" value="P:glycoprotein catabolic process"/>
    <property type="evidence" value="ECO:0007669"/>
    <property type="project" value="TreeGrafter"/>
</dbReference>
<evidence type="ECO:0000259" key="2">
    <source>
        <dbReference type="Pfam" id="PF17678"/>
    </source>
</evidence>
<dbReference type="Pfam" id="PF07971">
    <property type="entry name" value="Glyco_hydro_92"/>
    <property type="match status" value="1"/>
</dbReference>
<evidence type="ECO:0000259" key="1">
    <source>
        <dbReference type="Pfam" id="PF07971"/>
    </source>
</evidence>
<dbReference type="HOGENOM" id="CLU_003690_2_1_1"/>
<dbReference type="AlphaFoldDB" id="A0A067M0E3"/>
<dbReference type="EMBL" id="KL198081">
    <property type="protein sequence ID" value="KDQ09208.1"/>
    <property type="molecule type" value="Genomic_DNA"/>
</dbReference>
<evidence type="ECO:0000313" key="4">
    <source>
        <dbReference type="Proteomes" id="UP000027195"/>
    </source>
</evidence>
<dbReference type="InterPro" id="IPR041371">
    <property type="entry name" value="GH92_N"/>
</dbReference>
<gene>
    <name evidence="3" type="ORF">BOTBODRAFT_117492</name>
</gene>
<dbReference type="GO" id="GO:0030246">
    <property type="term" value="F:carbohydrate binding"/>
    <property type="evidence" value="ECO:0007669"/>
    <property type="project" value="InterPro"/>
</dbReference>
<feature type="domain" description="Glycosyl hydrolase family 92" evidence="1">
    <location>
        <begin position="258"/>
        <end position="697"/>
    </location>
</feature>
<protein>
    <submittedName>
        <fullName evidence="3">Glycoside hydrolase family 92 protein</fullName>
    </submittedName>
</protein>
<dbReference type="Proteomes" id="UP000027195">
    <property type="component" value="Unassembled WGS sequence"/>
</dbReference>
<dbReference type="OrthoDB" id="449263at2759"/>
<organism evidence="3 4">
    <name type="scientific">Botryobasidium botryosum (strain FD-172 SS1)</name>
    <dbReference type="NCBI Taxonomy" id="930990"/>
    <lineage>
        <taxon>Eukaryota</taxon>
        <taxon>Fungi</taxon>
        <taxon>Dikarya</taxon>
        <taxon>Basidiomycota</taxon>
        <taxon>Agaricomycotina</taxon>
        <taxon>Agaricomycetes</taxon>
        <taxon>Cantharellales</taxon>
        <taxon>Botryobasidiaceae</taxon>
        <taxon>Botryobasidium</taxon>
    </lineage>
</organism>
<dbReference type="Gene3D" id="1.20.1050.60">
    <property type="entry name" value="alpha-1,2-mannosidase"/>
    <property type="match status" value="1"/>
</dbReference>
<dbReference type="Gene3D" id="3.30.2080.10">
    <property type="entry name" value="GH92 mannosidase domain"/>
    <property type="match status" value="1"/>
</dbReference>
<name>A0A067M0E3_BOTB1</name>
<dbReference type="InterPro" id="IPR014718">
    <property type="entry name" value="GH-type_carb-bd"/>
</dbReference>
<dbReference type="NCBIfam" id="TIGR01180">
    <property type="entry name" value="aman2_put"/>
    <property type="match status" value="1"/>
</dbReference>
<proteinExistence type="predicted"/>
<dbReference type="FunFam" id="1.20.1050.60:FF:000001">
    <property type="entry name" value="Putative alpha-1,2-mannosidase"/>
    <property type="match status" value="1"/>
</dbReference>
<dbReference type="GO" id="GO:0005975">
    <property type="term" value="P:carbohydrate metabolic process"/>
    <property type="evidence" value="ECO:0007669"/>
    <property type="project" value="InterPro"/>
</dbReference>
<dbReference type="SUPFAM" id="SSF48208">
    <property type="entry name" value="Six-hairpin glycosidases"/>
    <property type="match status" value="1"/>
</dbReference>
<dbReference type="Pfam" id="PF17678">
    <property type="entry name" value="Glyco_hydro_92N"/>
    <property type="match status" value="1"/>
</dbReference>
<dbReference type="GO" id="GO:0005829">
    <property type="term" value="C:cytosol"/>
    <property type="evidence" value="ECO:0007669"/>
    <property type="project" value="TreeGrafter"/>
</dbReference>
<dbReference type="STRING" id="930990.A0A067M0E3"/>
<dbReference type="GO" id="GO:0000224">
    <property type="term" value="F:peptide-N4-(N-acetyl-beta-glucosaminyl)asparagine amidase activity"/>
    <property type="evidence" value="ECO:0007669"/>
    <property type="project" value="TreeGrafter"/>
</dbReference>
<evidence type="ECO:0000313" key="3">
    <source>
        <dbReference type="EMBL" id="KDQ09208.1"/>
    </source>
</evidence>
<dbReference type="Gene3D" id="2.70.98.10">
    <property type="match status" value="1"/>
</dbReference>
<dbReference type="InterPro" id="IPR012939">
    <property type="entry name" value="Glyco_hydro_92"/>
</dbReference>
<accession>A0A067M0E3</accession>
<dbReference type="InterPro" id="IPR008928">
    <property type="entry name" value="6-hairpin_glycosidase_sf"/>
</dbReference>